<reference evidence="3" key="1">
    <citation type="journal article" date="2019" name="Curr. Biol.">
        <title>Genome Sequence of Striga asiatica Provides Insight into the Evolution of Plant Parasitism.</title>
        <authorList>
            <person name="Yoshida S."/>
            <person name="Kim S."/>
            <person name="Wafula E.K."/>
            <person name="Tanskanen J."/>
            <person name="Kim Y.M."/>
            <person name="Honaas L."/>
            <person name="Yang Z."/>
            <person name="Spallek T."/>
            <person name="Conn C.E."/>
            <person name="Ichihashi Y."/>
            <person name="Cheong K."/>
            <person name="Cui S."/>
            <person name="Der J.P."/>
            <person name="Gundlach H."/>
            <person name="Jiao Y."/>
            <person name="Hori C."/>
            <person name="Ishida J.K."/>
            <person name="Kasahara H."/>
            <person name="Kiba T."/>
            <person name="Kim M.S."/>
            <person name="Koo N."/>
            <person name="Laohavisit A."/>
            <person name="Lee Y.H."/>
            <person name="Lumba S."/>
            <person name="McCourt P."/>
            <person name="Mortimer J.C."/>
            <person name="Mutuku J.M."/>
            <person name="Nomura T."/>
            <person name="Sasaki-Sekimoto Y."/>
            <person name="Seto Y."/>
            <person name="Wang Y."/>
            <person name="Wakatake T."/>
            <person name="Sakakibara H."/>
            <person name="Demura T."/>
            <person name="Yamaguchi S."/>
            <person name="Yoneyama K."/>
            <person name="Manabe R.I."/>
            <person name="Nelson D.C."/>
            <person name="Schulman A.H."/>
            <person name="Timko M.P."/>
            <person name="dePamphilis C.W."/>
            <person name="Choi D."/>
            <person name="Shirasu K."/>
        </authorList>
    </citation>
    <scope>NUCLEOTIDE SEQUENCE [LARGE SCALE GENOMIC DNA]</scope>
    <source>
        <strain evidence="3">cv. UVA1</strain>
    </source>
</reference>
<keyword evidence="2" id="KW-0689">Ribosomal protein</keyword>
<proteinExistence type="predicted"/>
<dbReference type="GO" id="GO:0005840">
    <property type="term" value="C:ribosome"/>
    <property type="evidence" value="ECO:0007669"/>
    <property type="project" value="UniProtKB-KW"/>
</dbReference>
<sequence length="120" mass="13755">MEVVDELQGLQRVMLPRELQALGQGLRQRVGDDVEEEIKTGIALQRKVGEKLSTFSGGLRSSTCRQESERRPRRLYKIDGSSWFNNKISGVGEMDEEETKTLVSSFSTNSFSTRRRDEEW</sequence>
<comment type="caution">
    <text evidence="2">The sequence shown here is derived from an EMBL/GenBank/DDBJ whole genome shotgun (WGS) entry which is preliminary data.</text>
</comment>
<dbReference type="Proteomes" id="UP000325081">
    <property type="component" value="Unassembled WGS sequence"/>
</dbReference>
<accession>A0A5A7QJ75</accession>
<evidence type="ECO:0000256" key="1">
    <source>
        <dbReference type="SAM" id="MobiDB-lite"/>
    </source>
</evidence>
<evidence type="ECO:0000313" key="3">
    <source>
        <dbReference type="Proteomes" id="UP000325081"/>
    </source>
</evidence>
<organism evidence="2 3">
    <name type="scientific">Striga asiatica</name>
    <name type="common">Asiatic witchweed</name>
    <name type="synonym">Buchnera asiatica</name>
    <dbReference type="NCBI Taxonomy" id="4170"/>
    <lineage>
        <taxon>Eukaryota</taxon>
        <taxon>Viridiplantae</taxon>
        <taxon>Streptophyta</taxon>
        <taxon>Embryophyta</taxon>
        <taxon>Tracheophyta</taxon>
        <taxon>Spermatophyta</taxon>
        <taxon>Magnoliopsida</taxon>
        <taxon>eudicotyledons</taxon>
        <taxon>Gunneridae</taxon>
        <taxon>Pentapetalae</taxon>
        <taxon>asterids</taxon>
        <taxon>lamiids</taxon>
        <taxon>Lamiales</taxon>
        <taxon>Orobanchaceae</taxon>
        <taxon>Buchnereae</taxon>
        <taxon>Striga</taxon>
    </lineage>
</organism>
<protein>
    <submittedName>
        <fullName evidence="2">50S ribosomal protein L13</fullName>
    </submittedName>
</protein>
<evidence type="ECO:0000313" key="2">
    <source>
        <dbReference type="EMBL" id="GER44988.1"/>
    </source>
</evidence>
<keyword evidence="3" id="KW-1185">Reference proteome</keyword>
<feature type="region of interest" description="Disordered" evidence="1">
    <location>
        <begin position="94"/>
        <end position="120"/>
    </location>
</feature>
<keyword evidence="2" id="KW-0687">Ribonucleoprotein</keyword>
<name>A0A5A7QJ75_STRAF</name>
<dbReference type="EMBL" id="BKCP01007181">
    <property type="protein sequence ID" value="GER44988.1"/>
    <property type="molecule type" value="Genomic_DNA"/>
</dbReference>
<dbReference type="AlphaFoldDB" id="A0A5A7QJ75"/>
<gene>
    <name evidence="2" type="ORF">STAS_21912</name>
</gene>